<feature type="region of interest" description="Disordered" evidence="1">
    <location>
        <begin position="302"/>
        <end position="326"/>
    </location>
</feature>
<keyword evidence="2" id="KW-1133">Transmembrane helix</keyword>
<feature type="transmembrane region" description="Helical" evidence="2">
    <location>
        <begin position="126"/>
        <end position="147"/>
    </location>
</feature>
<accession>A0A8H5BJC8</accession>
<evidence type="ECO:0000256" key="1">
    <source>
        <dbReference type="SAM" id="MobiDB-lite"/>
    </source>
</evidence>
<keyword evidence="4" id="KW-1185">Reference proteome</keyword>
<evidence type="ECO:0000256" key="2">
    <source>
        <dbReference type="SAM" id="Phobius"/>
    </source>
</evidence>
<reference evidence="3 4" key="1">
    <citation type="journal article" date="2020" name="ISME J.">
        <title>Uncovering the hidden diversity of litter-decomposition mechanisms in mushroom-forming fungi.</title>
        <authorList>
            <person name="Floudas D."/>
            <person name="Bentzer J."/>
            <person name="Ahren D."/>
            <person name="Johansson T."/>
            <person name="Persson P."/>
            <person name="Tunlid A."/>
        </authorList>
    </citation>
    <scope>NUCLEOTIDE SEQUENCE [LARGE SCALE GENOMIC DNA]</scope>
    <source>
        <strain evidence="3 4">CBS 101986</strain>
    </source>
</reference>
<evidence type="ECO:0000313" key="4">
    <source>
        <dbReference type="Proteomes" id="UP000567179"/>
    </source>
</evidence>
<feature type="transmembrane region" description="Helical" evidence="2">
    <location>
        <begin position="207"/>
        <end position="233"/>
    </location>
</feature>
<feature type="transmembrane region" description="Helical" evidence="2">
    <location>
        <begin position="42"/>
        <end position="62"/>
    </location>
</feature>
<dbReference type="EMBL" id="JAACJJ010000016">
    <property type="protein sequence ID" value="KAF5324360.1"/>
    <property type="molecule type" value="Genomic_DNA"/>
</dbReference>
<keyword evidence="2" id="KW-0812">Transmembrane</keyword>
<keyword evidence="2" id="KW-0472">Membrane</keyword>
<evidence type="ECO:0000313" key="3">
    <source>
        <dbReference type="EMBL" id="KAF5324360.1"/>
    </source>
</evidence>
<dbReference type="AlphaFoldDB" id="A0A8H5BJC8"/>
<gene>
    <name evidence="3" type="ORF">D9619_011339</name>
</gene>
<dbReference type="OrthoDB" id="2988301at2759"/>
<comment type="caution">
    <text evidence="3">The sequence shown here is derived from an EMBL/GenBank/DDBJ whole genome shotgun (WGS) entry which is preliminary data.</text>
</comment>
<feature type="transmembrane region" description="Helical" evidence="2">
    <location>
        <begin position="82"/>
        <end position="106"/>
    </location>
</feature>
<dbReference type="Proteomes" id="UP000567179">
    <property type="component" value="Unassembled WGS sequence"/>
</dbReference>
<protein>
    <submittedName>
        <fullName evidence="3">Uncharacterized protein</fullName>
    </submittedName>
</protein>
<sequence>MDSETSTTFIVTFIVLQLIGAFLFFLILLSAWLSRGARRHRIFFSFCCAWIVYAISYSLLTLAGEQFRPEPNRILCVIQASLIYAVPFLVMGASLGMTVHLLLNVLSSLKPLEVKKHGHPTLIKVLLTLPWLIWTGMFIGVLLFGLLHQQQVAVSPNGTYCVIQDTSIPKITAISVTVGGISVIGTEVMIGILLYRNLAMADIFGNALGTAIRILLFTIIGFGALSTGIVFAVTRSRGVQFDVIIAILPPAAALTFGTQKDLLMGWRRRQLAAQPVIPQDRTLILTSVNSFASRESDIHELGIPNEASRPHTPIPLPSEATSFLHF</sequence>
<feature type="transmembrane region" description="Helical" evidence="2">
    <location>
        <begin position="6"/>
        <end position="30"/>
    </location>
</feature>
<organism evidence="3 4">
    <name type="scientific">Psilocybe cf. subviscida</name>
    <dbReference type="NCBI Taxonomy" id="2480587"/>
    <lineage>
        <taxon>Eukaryota</taxon>
        <taxon>Fungi</taxon>
        <taxon>Dikarya</taxon>
        <taxon>Basidiomycota</taxon>
        <taxon>Agaricomycotina</taxon>
        <taxon>Agaricomycetes</taxon>
        <taxon>Agaricomycetidae</taxon>
        <taxon>Agaricales</taxon>
        <taxon>Agaricineae</taxon>
        <taxon>Strophariaceae</taxon>
        <taxon>Psilocybe</taxon>
    </lineage>
</organism>
<proteinExistence type="predicted"/>
<name>A0A8H5BJC8_9AGAR</name>
<feature type="transmembrane region" description="Helical" evidence="2">
    <location>
        <begin position="239"/>
        <end position="258"/>
    </location>
</feature>
<feature type="transmembrane region" description="Helical" evidence="2">
    <location>
        <begin position="173"/>
        <end position="195"/>
    </location>
</feature>